<dbReference type="EMBL" id="JACHEU010000001">
    <property type="protein sequence ID" value="MBB6011355.1"/>
    <property type="molecule type" value="Genomic_DNA"/>
</dbReference>
<feature type="domain" description="HTH luxR-type" evidence="7">
    <location>
        <begin position="144"/>
        <end position="209"/>
    </location>
</feature>
<feature type="modified residue" description="4-aspartylphosphate" evidence="6">
    <location>
        <position position="63"/>
    </location>
</feature>
<accession>A0A7W9VUM8</accession>
<evidence type="ECO:0000256" key="4">
    <source>
        <dbReference type="ARBA" id="ARBA00023125"/>
    </source>
</evidence>
<dbReference type="Gene3D" id="3.40.50.2300">
    <property type="match status" value="1"/>
</dbReference>
<dbReference type="SMART" id="SM00421">
    <property type="entry name" value="HTH_LUXR"/>
    <property type="match status" value="1"/>
</dbReference>
<keyword evidence="5" id="KW-0804">Transcription</keyword>
<organism evidence="9 10">
    <name type="scientific">Aquamicrobium lusatiense</name>
    <dbReference type="NCBI Taxonomy" id="89772"/>
    <lineage>
        <taxon>Bacteria</taxon>
        <taxon>Pseudomonadati</taxon>
        <taxon>Pseudomonadota</taxon>
        <taxon>Alphaproteobacteria</taxon>
        <taxon>Hyphomicrobiales</taxon>
        <taxon>Phyllobacteriaceae</taxon>
        <taxon>Aquamicrobium</taxon>
    </lineage>
</organism>
<dbReference type="PROSITE" id="PS00622">
    <property type="entry name" value="HTH_LUXR_1"/>
    <property type="match status" value="1"/>
</dbReference>
<keyword evidence="1 6" id="KW-0597">Phosphoprotein</keyword>
<dbReference type="GO" id="GO:0000160">
    <property type="term" value="P:phosphorelay signal transduction system"/>
    <property type="evidence" value="ECO:0007669"/>
    <property type="project" value="UniProtKB-KW"/>
</dbReference>
<dbReference type="Pfam" id="PF00196">
    <property type="entry name" value="GerE"/>
    <property type="match status" value="1"/>
</dbReference>
<sequence length="221" mass="24560">MNRQNSDGEPEKAVVYVIDDDRSVREAVEDLLASVALEARVFGSVQEFLDQDVADAPACMVLDVRMPGQSGMDFLSHMQELGLHMPTIMITGHGDIAMGVKAMKDGAIEFLTKPFRDQDLLDAIHHGIETDRARRTLEAQASELQKRWARLSQGERDVARLVAQGLLNKQIAGELGLSEITVKVRRGHVMRKLEVRTLAELVRVADRIEATTRSHQKPASL</sequence>
<dbReference type="RefSeq" id="WP_183826041.1">
    <property type="nucleotide sequence ID" value="NZ_JACHEU010000001.1"/>
</dbReference>
<evidence type="ECO:0000256" key="3">
    <source>
        <dbReference type="ARBA" id="ARBA00023015"/>
    </source>
</evidence>
<dbReference type="CDD" id="cd17537">
    <property type="entry name" value="REC_FixJ"/>
    <property type="match status" value="1"/>
</dbReference>
<dbReference type="InterPro" id="IPR036388">
    <property type="entry name" value="WH-like_DNA-bd_sf"/>
</dbReference>
<dbReference type="Gene3D" id="1.10.10.10">
    <property type="entry name" value="Winged helix-like DNA-binding domain superfamily/Winged helix DNA-binding domain"/>
    <property type="match status" value="1"/>
</dbReference>
<keyword evidence="4" id="KW-0238">DNA-binding</keyword>
<protein>
    <submittedName>
        <fullName evidence="9">FixJ family two-component response regulator</fullName>
    </submittedName>
</protein>
<evidence type="ECO:0000313" key="9">
    <source>
        <dbReference type="EMBL" id="MBB6011355.1"/>
    </source>
</evidence>
<evidence type="ECO:0000259" key="7">
    <source>
        <dbReference type="PROSITE" id="PS50043"/>
    </source>
</evidence>
<dbReference type="AlphaFoldDB" id="A0A7W9VUM8"/>
<dbReference type="SUPFAM" id="SSF52172">
    <property type="entry name" value="CheY-like"/>
    <property type="match status" value="1"/>
</dbReference>
<dbReference type="PANTHER" id="PTHR44688">
    <property type="entry name" value="DNA-BINDING TRANSCRIPTIONAL ACTIVATOR DEVR_DOSR"/>
    <property type="match status" value="1"/>
</dbReference>
<dbReference type="GO" id="GO:0006355">
    <property type="term" value="P:regulation of DNA-templated transcription"/>
    <property type="evidence" value="ECO:0007669"/>
    <property type="project" value="InterPro"/>
</dbReference>
<dbReference type="InterPro" id="IPR011006">
    <property type="entry name" value="CheY-like_superfamily"/>
</dbReference>
<dbReference type="InterPro" id="IPR000792">
    <property type="entry name" value="Tscrpt_reg_LuxR_C"/>
</dbReference>
<gene>
    <name evidence="9" type="ORF">HNR59_000700</name>
</gene>
<keyword evidence="10" id="KW-1185">Reference proteome</keyword>
<dbReference type="PROSITE" id="PS50110">
    <property type="entry name" value="RESPONSE_REGULATORY"/>
    <property type="match status" value="1"/>
</dbReference>
<keyword evidence="3" id="KW-0805">Transcription regulation</keyword>
<dbReference type="PRINTS" id="PR00038">
    <property type="entry name" value="HTHLUXR"/>
</dbReference>
<evidence type="ECO:0000259" key="8">
    <source>
        <dbReference type="PROSITE" id="PS50110"/>
    </source>
</evidence>
<dbReference type="CDD" id="cd06170">
    <property type="entry name" value="LuxR_C_like"/>
    <property type="match status" value="1"/>
</dbReference>
<evidence type="ECO:0000256" key="5">
    <source>
        <dbReference type="ARBA" id="ARBA00023163"/>
    </source>
</evidence>
<dbReference type="PANTHER" id="PTHR44688:SF16">
    <property type="entry name" value="DNA-BINDING TRANSCRIPTIONAL ACTIVATOR DEVR_DOSR"/>
    <property type="match status" value="1"/>
</dbReference>
<dbReference type="InterPro" id="IPR001789">
    <property type="entry name" value="Sig_transdc_resp-reg_receiver"/>
</dbReference>
<dbReference type="PROSITE" id="PS50043">
    <property type="entry name" value="HTH_LUXR_2"/>
    <property type="match status" value="1"/>
</dbReference>
<evidence type="ECO:0000256" key="2">
    <source>
        <dbReference type="ARBA" id="ARBA00023012"/>
    </source>
</evidence>
<proteinExistence type="predicted"/>
<dbReference type="SMART" id="SM00448">
    <property type="entry name" value="REC"/>
    <property type="match status" value="1"/>
</dbReference>
<evidence type="ECO:0000256" key="6">
    <source>
        <dbReference type="PROSITE-ProRule" id="PRU00169"/>
    </source>
</evidence>
<dbReference type="Pfam" id="PF00072">
    <property type="entry name" value="Response_reg"/>
    <property type="match status" value="1"/>
</dbReference>
<feature type="domain" description="Response regulatory" evidence="8">
    <location>
        <begin position="14"/>
        <end position="128"/>
    </location>
</feature>
<reference evidence="9 10" key="1">
    <citation type="submission" date="2020-08" db="EMBL/GenBank/DDBJ databases">
        <title>Genomic Encyclopedia of Type Strains, Phase IV (KMG-IV): sequencing the most valuable type-strain genomes for metagenomic binning, comparative biology and taxonomic classification.</title>
        <authorList>
            <person name="Goeker M."/>
        </authorList>
    </citation>
    <scope>NUCLEOTIDE SEQUENCE [LARGE SCALE GENOMIC DNA]</scope>
    <source>
        <strain evidence="9 10">DSM 11099</strain>
    </source>
</reference>
<dbReference type="GO" id="GO:0003677">
    <property type="term" value="F:DNA binding"/>
    <property type="evidence" value="ECO:0007669"/>
    <property type="project" value="UniProtKB-KW"/>
</dbReference>
<evidence type="ECO:0000256" key="1">
    <source>
        <dbReference type="ARBA" id="ARBA00022553"/>
    </source>
</evidence>
<name>A0A7W9VUM8_9HYPH</name>
<comment type="caution">
    <text evidence="9">The sequence shown here is derived from an EMBL/GenBank/DDBJ whole genome shotgun (WGS) entry which is preliminary data.</text>
</comment>
<dbReference type="FunFam" id="3.40.50.2300:FF:000018">
    <property type="entry name" value="DNA-binding transcriptional regulator NtrC"/>
    <property type="match status" value="1"/>
</dbReference>
<dbReference type="Proteomes" id="UP000533306">
    <property type="component" value="Unassembled WGS sequence"/>
</dbReference>
<keyword evidence="2" id="KW-0902">Two-component regulatory system</keyword>
<evidence type="ECO:0000313" key="10">
    <source>
        <dbReference type="Proteomes" id="UP000533306"/>
    </source>
</evidence>